<comment type="catalytic activity">
    <reaction evidence="13">
        <text>N(pros)-phospho-L-histidyl-[protein](out) + sucrose = sucrose 6(G)-phosphate(in) + L-histidyl-[protein]</text>
        <dbReference type="Rhea" id="RHEA:49236"/>
        <dbReference type="Rhea" id="RHEA-COMP:9745"/>
        <dbReference type="Rhea" id="RHEA-COMP:9746"/>
        <dbReference type="ChEBI" id="CHEBI:17992"/>
        <dbReference type="ChEBI" id="CHEBI:29979"/>
        <dbReference type="ChEBI" id="CHEBI:64837"/>
        <dbReference type="ChEBI" id="CHEBI:91002"/>
        <dbReference type="EC" id="2.7.1.211"/>
    </reaction>
</comment>
<dbReference type="InterPro" id="IPR011055">
    <property type="entry name" value="Dup_hybrid_motif"/>
</dbReference>
<feature type="transmembrane region" description="Helical" evidence="17">
    <location>
        <begin position="323"/>
        <end position="345"/>
    </location>
</feature>
<keyword evidence="9 17" id="KW-1133">Transmembrane helix</keyword>
<feature type="transmembrane region" description="Helical" evidence="17">
    <location>
        <begin position="142"/>
        <end position="163"/>
    </location>
</feature>
<dbReference type="PROSITE" id="PS00371">
    <property type="entry name" value="PTS_EIIA_TYPE_1_HIS"/>
    <property type="match status" value="1"/>
</dbReference>
<dbReference type="Pfam" id="PF00367">
    <property type="entry name" value="PTS_EIIB"/>
    <property type="match status" value="1"/>
</dbReference>
<comment type="caution">
    <text evidence="21">The sequence shown here is derived from an EMBL/GenBank/DDBJ whole genome shotgun (WGS) entry which is preliminary data.</text>
</comment>
<evidence type="ECO:0000256" key="4">
    <source>
        <dbReference type="ARBA" id="ARBA00022597"/>
    </source>
</evidence>
<sequence>MSKNYKELAKKILGLVGGKENISFVMHCATRLRFTLVDSSKADEEKLKKLSEVITVLNTNGQFQVVIGNDVPLVFKELNKLGDFGQVSEQETTSDKTGFDKFFEIVSGIFTPIVPILMAAGMAGALLTILSLLNILPDTSPTYYVFNLIKEAGFYFLPIYVSYTAANKLGANPFLAMLLAAILVHPQLSNFEALGVEQLSIFGIGIKSVKYANSVLPAILGTWLLSYVDRFFNKYTPSAIRAFMAPLLTMIVVTPIVLLVIGPLGGYMGDLFGEAVQSLGATFGFVSIAVIAGLMPLMIVTGTHSFVFPLVVATLASNGSESILIPAMMAENLAMAGAAFALSTMTENTDKKAEARAASLSAFLGISEPAMYGVVLPERKAFYSTMIGSLIGGAFAGIFGLTFYTVVSASATGLPGTFGDKGIMNFVVACLTMLISFVATFGLTKILVKEKTDVDIKPGVKETLVAPIEGEMIPLMDVNDKIFASGAMGKGVAFKPNADSITSPVNGRVSSIFQTKHAIGLITESGMEILIHVGIDTVKLNGSHFETFVKVDDQVKVGEQILTFDRKEIEALGYDTTVIMIITNANHYKDIVEMKSGSVTSKDEVLTTV</sequence>
<proteinExistence type="predicted"/>
<evidence type="ECO:0000256" key="9">
    <source>
        <dbReference type="ARBA" id="ARBA00022989"/>
    </source>
</evidence>
<evidence type="ECO:0000259" key="19">
    <source>
        <dbReference type="PROSITE" id="PS51098"/>
    </source>
</evidence>
<dbReference type="AlphaFoldDB" id="A0ABD5FAT2"/>
<dbReference type="FunFam" id="3.30.1360.60:FF:000001">
    <property type="entry name" value="PTS system glucose-specific IIBC component PtsG"/>
    <property type="match status" value="1"/>
</dbReference>
<feature type="transmembrane region" description="Helical" evidence="17">
    <location>
        <begin position="240"/>
        <end position="261"/>
    </location>
</feature>
<evidence type="ECO:0000256" key="13">
    <source>
        <dbReference type="ARBA" id="ARBA00048931"/>
    </source>
</evidence>
<feature type="transmembrane region" description="Helical" evidence="17">
    <location>
        <begin position="109"/>
        <end position="136"/>
    </location>
</feature>
<dbReference type="GO" id="GO:0005886">
    <property type="term" value="C:plasma membrane"/>
    <property type="evidence" value="ECO:0007669"/>
    <property type="project" value="UniProtKB-SubCell"/>
</dbReference>
<keyword evidence="8" id="KW-0418">Kinase</keyword>
<dbReference type="Proteomes" id="UP001264335">
    <property type="component" value="Unassembled WGS sequence"/>
</dbReference>
<dbReference type="RefSeq" id="WP_311861171.1">
    <property type="nucleotide sequence ID" value="NZ_JARPWD010000011.1"/>
</dbReference>
<gene>
    <name evidence="21" type="ORF">P7D79_14405</name>
</gene>
<dbReference type="Gene3D" id="2.70.70.10">
    <property type="entry name" value="Glucose Permease (Domain IIA)"/>
    <property type="match status" value="1"/>
</dbReference>
<keyword evidence="3" id="KW-1003">Cell membrane</keyword>
<evidence type="ECO:0000259" key="18">
    <source>
        <dbReference type="PROSITE" id="PS51093"/>
    </source>
</evidence>
<dbReference type="InterPro" id="IPR001127">
    <property type="entry name" value="PTS_EIIA_1_perm"/>
</dbReference>
<keyword evidence="7 17" id="KW-0812">Transmembrane</keyword>
<evidence type="ECO:0000256" key="5">
    <source>
        <dbReference type="ARBA" id="ARBA00022679"/>
    </source>
</evidence>
<evidence type="ECO:0000256" key="15">
    <source>
        <dbReference type="ARBA" id="ARBA00081008"/>
    </source>
</evidence>
<dbReference type="InterPro" id="IPR011297">
    <property type="entry name" value="PTS_IIABC_b_glu"/>
</dbReference>
<dbReference type="InterPro" id="IPR018113">
    <property type="entry name" value="PTrfase_EIIB_Cys"/>
</dbReference>
<dbReference type="PROSITE" id="PS51098">
    <property type="entry name" value="PTS_EIIB_TYPE_1"/>
    <property type="match status" value="1"/>
</dbReference>
<evidence type="ECO:0000256" key="8">
    <source>
        <dbReference type="ARBA" id="ARBA00022777"/>
    </source>
</evidence>
<feature type="transmembrane region" description="Helical" evidence="17">
    <location>
        <begin position="426"/>
        <end position="448"/>
    </location>
</feature>
<dbReference type="InterPro" id="IPR013013">
    <property type="entry name" value="PTS_EIIC_1"/>
</dbReference>
<dbReference type="EC" id="2.7.1.211" evidence="11"/>
<keyword evidence="10 17" id="KW-0472">Membrane</keyword>
<dbReference type="InterPro" id="IPR001996">
    <property type="entry name" value="PTS_IIB_1"/>
</dbReference>
<feature type="domain" description="PTS EIIA type-1" evidence="18">
    <location>
        <begin position="480"/>
        <end position="584"/>
    </location>
</feature>
<evidence type="ECO:0000256" key="2">
    <source>
        <dbReference type="ARBA" id="ARBA00022448"/>
    </source>
</evidence>
<feature type="transmembrane region" description="Helical" evidence="17">
    <location>
        <begin position="387"/>
        <end position="406"/>
    </location>
</feature>
<evidence type="ECO:0000256" key="10">
    <source>
        <dbReference type="ARBA" id="ARBA00023136"/>
    </source>
</evidence>
<evidence type="ECO:0000313" key="21">
    <source>
        <dbReference type="EMBL" id="MDT2515414.1"/>
    </source>
</evidence>
<keyword evidence="2" id="KW-0813">Transport</keyword>
<evidence type="ECO:0000256" key="1">
    <source>
        <dbReference type="ARBA" id="ARBA00004651"/>
    </source>
</evidence>
<dbReference type="SUPFAM" id="SSF51261">
    <property type="entry name" value="Duplicated hybrid motif"/>
    <property type="match status" value="1"/>
</dbReference>
<dbReference type="Pfam" id="PF02378">
    <property type="entry name" value="PTS_EIIC"/>
    <property type="match status" value="1"/>
</dbReference>
<dbReference type="InterPro" id="IPR050558">
    <property type="entry name" value="PTS_Sugar-Specific_Components"/>
</dbReference>
<dbReference type="EMBL" id="JARPWY010000043">
    <property type="protein sequence ID" value="MDT2515414.1"/>
    <property type="molecule type" value="Genomic_DNA"/>
</dbReference>
<keyword evidence="4" id="KW-0762">Sugar transport</keyword>
<dbReference type="PROSITE" id="PS51103">
    <property type="entry name" value="PTS_EIIC_TYPE_1"/>
    <property type="match status" value="1"/>
</dbReference>
<dbReference type="GO" id="GO:0009401">
    <property type="term" value="P:phosphoenolpyruvate-dependent sugar phosphotransferase system"/>
    <property type="evidence" value="ECO:0007669"/>
    <property type="project" value="UniProtKB-KW"/>
</dbReference>
<accession>A0ABD5FAT2</accession>
<dbReference type="SUPFAM" id="SSF55604">
    <property type="entry name" value="Glucose permease domain IIB"/>
    <property type="match status" value="1"/>
</dbReference>
<evidence type="ECO:0000256" key="6">
    <source>
        <dbReference type="ARBA" id="ARBA00022683"/>
    </source>
</evidence>
<evidence type="ECO:0000256" key="12">
    <source>
        <dbReference type="ARBA" id="ARBA00045139"/>
    </source>
</evidence>
<feature type="active site" description="Phosphocysteine intermediate; for EIIB activity" evidence="16">
    <location>
        <position position="28"/>
    </location>
</feature>
<dbReference type="PANTHER" id="PTHR30175">
    <property type="entry name" value="PHOSPHOTRANSFERASE SYSTEM TRANSPORT PROTEIN"/>
    <property type="match status" value="1"/>
</dbReference>
<feature type="transmembrane region" description="Helical" evidence="17">
    <location>
        <begin position="281"/>
        <end position="311"/>
    </location>
</feature>
<dbReference type="FunFam" id="2.70.70.10:FF:000001">
    <property type="entry name" value="PTS system glucose-specific IIA component"/>
    <property type="match status" value="1"/>
</dbReference>
<evidence type="ECO:0000313" key="22">
    <source>
        <dbReference type="Proteomes" id="UP001264335"/>
    </source>
</evidence>
<organism evidence="21 22">
    <name type="scientific">Enterococcus avium</name>
    <name type="common">Streptococcus avium</name>
    <dbReference type="NCBI Taxonomy" id="33945"/>
    <lineage>
        <taxon>Bacteria</taxon>
        <taxon>Bacillati</taxon>
        <taxon>Bacillota</taxon>
        <taxon>Bacilli</taxon>
        <taxon>Lactobacillales</taxon>
        <taxon>Enterococcaceae</taxon>
        <taxon>Enterococcus</taxon>
    </lineage>
</organism>
<dbReference type="PROSITE" id="PS51093">
    <property type="entry name" value="PTS_EIIA_TYPE_1"/>
    <property type="match status" value="1"/>
</dbReference>
<dbReference type="NCBIfam" id="TIGR01995">
    <property type="entry name" value="PTS-II-ABC-beta"/>
    <property type="match status" value="1"/>
</dbReference>
<name>A0ABD5FAT2_ENTAV</name>
<dbReference type="Gene3D" id="3.30.1360.60">
    <property type="entry name" value="Glucose permease domain IIB"/>
    <property type="match status" value="1"/>
</dbReference>
<dbReference type="PANTHER" id="PTHR30175:SF1">
    <property type="entry name" value="PTS SYSTEM ARBUTIN-, CELLOBIOSE-, AND SALICIN-SPECIFIC EIIBC COMPONENT-RELATED"/>
    <property type="match status" value="1"/>
</dbReference>
<evidence type="ECO:0000256" key="16">
    <source>
        <dbReference type="PROSITE-ProRule" id="PRU00421"/>
    </source>
</evidence>
<evidence type="ECO:0000259" key="20">
    <source>
        <dbReference type="PROSITE" id="PS51103"/>
    </source>
</evidence>
<feature type="transmembrane region" description="Helical" evidence="17">
    <location>
        <begin position="208"/>
        <end position="228"/>
    </location>
</feature>
<keyword evidence="6" id="KW-0598">Phosphotransferase system</keyword>
<comment type="subcellular location">
    <subcellularLocation>
        <location evidence="1">Cell membrane</location>
        <topology evidence="1">Multi-pass membrane protein</topology>
    </subcellularLocation>
</comment>
<evidence type="ECO:0000256" key="7">
    <source>
        <dbReference type="ARBA" id="ARBA00022692"/>
    </source>
</evidence>
<dbReference type="Pfam" id="PF00358">
    <property type="entry name" value="PTS_EIIA_1"/>
    <property type="match status" value="1"/>
</dbReference>
<evidence type="ECO:0000256" key="17">
    <source>
        <dbReference type="SAM" id="Phobius"/>
    </source>
</evidence>
<evidence type="ECO:0000256" key="3">
    <source>
        <dbReference type="ARBA" id="ARBA00022475"/>
    </source>
</evidence>
<dbReference type="InterPro" id="IPR003352">
    <property type="entry name" value="PTS_EIIC"/>
</dbReference>
<dbReference type="InterPro" id="IPR036878">
    <property type="entry name" value="Glu_permease_IIB"/>
</dbReference>
<dbReference type="CDD" id="cd00212">
    <property type="entry name" value="PTS_IIB_glc"/>
    <property type="match status" value="1"/>
</dbReference>
<comment type="function">
    <text evidence="12">The phosphoenolpyruvate-dependent sugar phosphotransferase system (sugar PTS), a major carbohydrate active transport system, catalyzes the phosphorylation of incoming sugar substrates concomitantly with their translocation across the cell membrane. This system is involved in sucrose transport.</text>
</comment>
<feature type="domain" description="PTS EIIC type-1" evidence="20">
    <location>
        <begin position="104"/>
        <end position="459"/>
    </location>
</feature>
<dbReference type="GO" id="GO:0016301">
    <property type="term" value="F:kinase activity"/>
    <property type="evidence" value="ECO:0007669"/>
    <property type="project" value="UniProtKB-KW"/>
</dbReference>
<reference evidence="21 22" key="1">
    <citation type="submission" date="2023-03" db="EMBL/GenBank/DDBJ databases">
        <authorList>
            <person name="Shen W."/>
            <person name="Cai J."/>
        </authorList>
    </citation>
    <scope>NUCLEOTIDE SEQUENCE [LARGE SCALE GENOMIC DNA]</scope>
    <source>
        <strain evidence="21 22">Y2</strain>
    </source>
</reference>
<evidence type="ECO:0000256" key="14">
    <source>
        <dbReference type="ARBA" id="ARBA00074554"/>
    </source>
</evidence>
<evidence type="ECO:0000256" key="11">
    <source>
        <dbReference type="ARBA" id="ARBA00044053"/>
    </source>
</evidence>
<protein>
    <recommendedName>
        <fullName evidence="14">PTS system sucrose-specific EIIBCA component</fullName>
        <ecNumber evidence="11">2.7.1.211</ecNumber>
    </recommendedName>
    <alternativeName>
        <fullName evidence="15">EIIBCA-Scr</fullName>
    </alternativeName>
</protein>
<keyword evidence="5 21" id="KW-0808">Transferase</keyword>
<feature type="domain" description="PTS EIIB type-1" evidence="19">
    <location>
        <begin position="6"/>
        <end position="88"/>
    </location>
</feature>
<dbReference type="PROSITE" id="PS01035">
    <property type="entry name" value="PTS_EIIB_TYPE_1_CYS"/>
    <property type="match status" value="1"/>
</dbReference>
<dbReference type="NCBIfam" id="TIGR00830">
    <property type="entry name" value="PTBA"/>
    <property type="match status" value="1"/>
</dbReference>